<dbReference type="Gene3D" id="3.55.40.10">
    <property type="entry name" value="minor pseudopilin epsh domain"/>
    <property type="match status" value="1"/>
</dbReference>
<evidence type="ECO:0000256" key="9">
    <source>
        <dbReference type="ARBA" id="ARBA00023287"/>
    </source>
</evidence>
<evidence type="ECO:0000256" key="1">
    <source>
        <dbReference type="ARBA" id="ARBA00004241"/>
    </source>
</evidence>
<dbReference type="Pfam" id="PF12019">
    <property type="entry name" value="GspH"/>
    <property type="match status" value="1"/>
</dbReference>
<name>A0A8J3FDK4_9BACI</name>
<keyword evidence="9" id="KW-0178">Competence</keyword>
<dbReference type="GO" id="GO:0005886">
    <property type="term" value="C:plasma membrane"/>
    <property type="evidence" value="ECO:0007669"/>
    <property type="project" value="UniProtKB-SubCell"/>
</dbReference>
<organism evidence="12 13">
    <name type="scientific">Calditerricola satsumensis</name>
    <dbReference type="NCBI Taxonomy" id="373054"/>
    <lineage>
        <taxon>Bacteria</taxon>
        <taxon>Bacillati</taxon>
        <taxon>Bacillota</taxon>
        <taxon>Bacilli</taxon>
        <taxon>Bacillales</taxon>
        <taxon>Bacillaceae</taxon>
        <taxon>Calditerricola</taxon>
    </lineage>
</organism>
<evidence type="ECO:0000256" key="10">
    <source>
        <dbReference type="SAM" id="Phobius"/>
    </source>
</evidence>
<protein>
    <recommendedName>
        <fullName evidence="11">General secretion pathway GspH domain-containing protein</fullName>
    </recommendedName>
</protein>
<keyword evidence="4" id="KW-0488">Methylation</keyword>
<evidence type="ECO:0000313" key="13">
    <source>
        <dbReference type="Proteomes" id="UP000637720"/>
    </source>
</evidence>
<comment type="subcellular location">
    <subcellularLocation>
        <location evidence="2">Cell inner membrane</location>
        <topology evidence="2">Single-pass membrane protein</topology>
    </subcellularLocation>
    <subcellularLocation>
        <location evidence="1">Cell surface</location>
    </subcellularLocation>
</comment>
<gene>
    <name evidence="12" type="ORF">GCM10007043_18430</name>
</gene>
<feature type="transmembrane region" description="Helical" evidence="10">
    <location>
        <begin position="12"/>
        <end position="33"/>
    </location>
</feature>
<evidence type="ECO:0000259" key="11">
    <source>
        <dbReference type="Pfam" id="PF12019"/>
    </source>
</evidence>
<evidence type="ECO:0000256" key="7">
    <source>
        <dbReference type="ARBA" id="ARBA00022989"/>
    </source>
</evidence>
<dbReference type="AlphaFoldDB" id="A0A8J3FDK4"/>
<keyword evidence="7 10" id="KW-1133">Transmembrane helix</keyword>
<dbReference type="RefSeq" id="WP_188817758.1">
    <property type="nucleotide sequence ID" value="NZ_BMOF01000042.1"/>
</dbReference>
<evidence type="ECO:0000256" key="4">
    <source>
        <dbReference type="ARBA" id="ARBA00022481"/>
    </source>
</evidence>
<dbReference type="GO" id="GO:0030420">
    <property type="term" value="P:establishment of competence for transformation"/>
    <property type="evidence" value="ECO:0007669"/>
    <property type="project" value="UniProtKB-KW"/>
</dbReference>
<dbReference type="Pfam" id="PF07963">
    <property type="entry name" value="N_methyl"/>
    <property type="match status" value="1"/>
</dbReference>
<evidence type="ECO:0000256" key="3">
    <source>
        <dbReference type="ARBA" id="ARBA00022475"/>
    </source>
</evidence>
<evidence type="ECO:0000313" key="12">
    <source>
        <dbReference type="EMBL" id="GGK04716.1"/>
    </source>
</evidence>
<dbReference type="InterPro" id="IPR012902">
    <property type="entry name" value="N_methyl_site"/>
</dbReference>
<dbReference type="EMBL" id="BMOF01000042">
    <property type="protein sequence ID" value="GGK04716.1"/>
    <property type="molecule type" value="Genomic_DNA"/>
</dbReference>
<comment type="caution">
    <text evidence="12">The sequence shown here is derived from an EMBL/GenBank/DDBJ whole genome shotgun (WGS) entry which is preliminary data.</text>
</comment>
<dbReference type="NCBIfam" id="TIGR02532">
    <property type="entry name" value="IV_pilin_GFxxxE"/>
    <property type="match status" value="1"/>
</dbReference>
<accession>A0A8J3FDK4</accession>
<evidence type="ECO:0000256" key="8">
    <source>
        <dbReference type="ARBA" id="ARBA00023136"/>
    </source>
</evidence>
<keyword evidence="6 10" id="KW-0812">Transmembrane</keyword>
<dbReference type="GO" id="GO:0015627">
    <property type="term" value="C:type II protein secretion system complex"/>
    <property type="evidence" value="ECO:0007669"/>
    <property type="project" value="InterPro"/>
</dbReference>
<keyword evidence="13" id="KW-1185">Reference proteome</keyword>
<feature type="domain" description="General secretion pathway GspH" evidence="11">
    <location>
        <begin position="47"/>
        <end position="133"/>
    </location>
</feature>
<keyword evidence="8 10" id="KW-0472">Membrane</keyword>
<dbReference type="InterPro" id="IPR045584">
    <property type="entry name" value="Pilin-like"/>
</dbReference>
<dbReference type="SUPFAM" id="SSF54523">
    <property type="entry name" value="Pili subunits"/>
    <property type="match status" value="1"/>
</dbReference>
<reference evidence="12" key="2">
    <citation type="submission" date="2020-09" db="EMBL/GenBank/DDBJ databases">
        <authorList>
            <person name="Sun Q."/>
            <person name="Ohkuma M."/>
        </authorList>
    </citation>
    <scope>NUCLEOTIDE SEQUENCE</scope>
    <source>
        <strain evidence="12">JCM 14719</strain>
    </source>
</reference>
<evidence type="ECO:0000256" key="2">
    <source>
        <dbReference type="ARBA" id="ARBA00004377"/>
    </source>
</evidence>
<keyword evidence="3" id="KW-1003">Cell membrane</keyword>
<proteinExistence type="predicted"/>
<evidence type="ECO:0000256" key="6">
    <source>
        <dbReference type="ARBA" id="ARBA00022692"/>
    </source>
</evidence>
<sequence>MIQSGNERGVTLLEWVVALAVLGIVLSVALPAAQGPLAATERRAFLRAVVGDLQRAQSEAFARAEAVTVHVGPTGYAVALASGMRLRERAAPPGIRLASNFPNGVLRFGPDGRIQQGGSIWIEADGTPYARVILQVVSGRVRAELLAP</sequence>
<dbReference type="GO" id="GO:0009986">
    <property type="term" value="C:cell surface"/>
    <property type="evidence" value="ECO:0007669"/>
    <property type="project" value="UniProtKB-SubCell"/>
</dbReference>
<dbReference type="Proteomes" id="UP000637720">
    <property type="component" value="Unassembled WGS sequence"/>
</dbReference>
<dbReference type="GO" id="GO:0015628">
    <property type="term" value="P:protein secretion by the type II secretion system"/>
    <property type="evidence" value="ECO:0007669"/>
    <property type="project" value="InterPro"/>
</dbReference>
<reference evidence="12" key="1">
    <citation type="journal article" date="2014" name="Int. J. Syst. Evol. Microbiol.">
        <title>Complete genome sequence of Corynebacterium casei LMG S-19264T (=DSM 44701T), isolated from a smear-ripened cheese.</title>
        <authorList>
            <consortium name="US DOE Joint Genome Institute (JGI-PGF)"/>
            <person name="Walter F."/>
            <person name="Albersmeier A."/>
            <person name="Kalinowski J."/>
            <person name="Ruckert C."/>
        </authorList>
    </citation>
    <scope>NUCLEOTIDE SEQUENCE</scope>
    <source>
        <strain evidence="12">JCM 14719</strain>
    </source>
</reference>
<dbReference type="PROSITE" id="PS00409">
    <property type="entry name" value="PROKAR_NTER_METHYL"/>
    <property type="match status" value="1"/>
</dbReference>
<dbReference type="InterPro" id="IPR022346">
    <property type="entry name" value="T2SS_GspH"/>
</dbReference>
<keyword evidence="5" id="KW-0997">Cell inner membrane</keyword>
<evidence type="ECO:0000256" key="5">
    <source>
        <dbReference type="ARBA" id="ARBA00022519"/>
    </source>
</evidence>